<feature type="compositionally biased region" description="Basic and acidic residues" evidence="2">
    <location>
        <begin position="36"/>
        <end position="50"/>
    </location>
</feature>
<feature type="compositionally biased region" description="Low complexity" evidence="2">
    <location>
        <begin position="22"/>
        <end position="32"/>
    </location>
</feature>
<evidence type="ECO:0000313" key="3">
    <source>
        <dbReference type="EMBL" id="CAG9317726.1"/>
    </source>
</evidence>
<dbReference type="AlphaFoldDB" id="A0AAU9JAJ0"/>
<feature type="region of interest" description="Disordered" evidence="2">
    <location>
        <begin position="1"/>
        <end position="52"/>
    </location>
</feature>
<evidence type="ECO:0000256" key="1">
    <source>
        <dbReference type="SAM" id="Coils"/>
    </source>
</evidence>
<organism evidence="3 4">
    <name type="scientific">Blepharisma stoltei</name>
    <dbReference type="NCBI Taxonomy" id="1481888"/>
    <lineage>
        <taxon>Eukaryota</taxon>
        <taxon>Sar</taxon>
        <taxon>Alveolata</taxon>
        <taxon>Ciliophora</taxon>
        <taxon>Postciliodesmatophora</taxon>
        <taxon>Heterotrichea</taxon>
        <taxon>Heterotrichida</taxon>
        <taxon>Blepharismidae</taxon>
        <taxon>Blepharisma</taxon>
    </lineage>
</organism>
<sequence>MDSLVNRWKSTVDAQKQRQRSHSTQSKTHTQSPARDSLKSLENSHDDSFNHSKQNHYQDYIKAQAQNIIDILSIKGQDPPSISSFNKVCNVIGDIIKNERSKYNEENNPEAARLREMRESQRWKSESINKTVSDLEARLFESEREKILLKKEKEELKTKIGEINKQLSSALVTQEIVGVLKESFRTVEKSNKALISSIDAIKSAHREKERTWELEIEQLNKILEHLYKDE</sequence>
<accession>A0AAU9JAJ0</accession>
<protein>
    <submittedName>
        <fullName evidence="3">Uncharacterized protein</fullName>
    </submittedName>
</protein>
<dbReference type="EMBL" id="CAJZBQ010000018">
    <property type="protein sequence ID" value="CAG9317726.1"/>
    <property type="molecule type" value="Genomic_DNA"/>
</dbReference>
<comment type="caution">
    <text evidence="3">The sequence shown here is derived from an EMBL/GenBank/DDBJ whole genome shotgun (WGS) entry which is preliminary data.</text>
</comment>
<evidence type="ECO:0000256" key="2">
    <source>
        <dbReference type="SAM" id="MobiDB-lite"/>
    </source>
</evidence>
<dbReference type="Proteomes" id="UP001162131">
    <property type="component" value="Unassembled WGS sequence"/>
</dbReference>
<evidence type="ECO:0000313" key="4">
    <source>
        <dbReference type="Proteomes" id="UP001162131"/>
    </source>
</evidence>
<reference evidence="3" key="1">
    <citation type="submission" date="2021-09" db="EMBL/GenBank/DDBJ databases">
        <authorList>
            <consortium name="AG Swart"/>
            <person name="Singh M."/>
            <person name="Singh A."/>
            <person name="Seah K."/>
            <person name="Emmerich C."/>
        </authorList>
    </citation>
    <scope>NUCLEOTIDE SEQUENCE</scope>
    <source>
        <strain evidence="3">ATCC30299</strain>
    </source>
</reference>
<gene>
    <name evidence="3" type="ORF">BSTOLATCC_MIC18968</name>
</gene>
<name>A0AAU9JAJ0_9CILI</name>
<proteinExistence type="predicted"/>
<feature type="coiled-coil region" evidence="1">
    <location>
        <begin position="132"/>
        <end position="166"/>
    </location>
</feature>
<keyword evidence="4" id="KW-1185">Reference proteome</keyword>
<keyword evidence="1" id="KW-0175">Coiled coil</keyword>